<evidence type="ECO:0000313" key="1">
    <source>
        <dbReference type="EMBL" id="KAJ9176895.1"/>
    </source>
</evidence>
<reference evidence="1" key="1">
    <citation type="journal article" date="2023" name="Plant Biotechnol. J.">
        <title>Chromosome-level wild Hevea brasiliensis genome provides new tools for genomic-assisted breeding and valuable loci to elevate rubber yield.</title>
        <authorList>
            <person name="Cheng H."/>
            <person name="Song X."/>
            <person name="Hu Y."/>
            <person name="Wu T."/>
            <person name="Yang Q."/>
            <person name="An Z."/>
            <person name="Feng S."/>
            <person name="Deng Z."/>
            <person name="Wu W."/>
            <person name="Zeng X."/>
            <person name="Tu M."/>
            <person name="Wang X."/>
            <person name="Huang H."/>
        </authorList>
    </citation>
    <scope>NUCLEOTIDE SEQUENCE</scope>
    <source>
        <strain evidence="1">MT/VB/25A 57/8</strain>
    </source>
</reference>
<keyword evidence="2" id="KW-1185">Reference proteome</keyword>
<gene>
    <name evidence="1" type="ORF">P3X46_012160</name>
</gene>
<protein>
    <submittedName>
        <fullName evidence="1">Uncharacterized protein</fullName>
    </submittedName>
</protein>
<proteinExistence type="predicted"/>
<dbReference type="Proteomes" id="UP001174677">
    <property type="component" value="Chromosome 7"/>
</dbReference>
<sequence length="146" mass="16667">MAAQHHPFLDSPSSHQIIALRIDGSASLPLDLLLTTNRRNRRSSVKSINAGGLIHHDLVEAPRAGIIDKDDEKASSIAIIEAALIKLRNDIAIAFRVFSLDKRNLNSKTFKFFDAVEEHYKCFSRFSDKKQRAILFLWWDDKPKKR</sequence>
<evidence type="ECO:0000313" key="2">
    <source>
        <dbReference type="Proteomes" id="UP001174677"/>
    </source>
</evidence>
<comment type="caution">
    <text evidence="1">The sequence shown here is derived from an EMBL/GenBank/DDBJ whole genome shotgun (WGS) entry which is preliminary data.</text>
</comment>
<dbReference type="EMBL" id="JARPOI010000007">
    <property type="protein sequence ID" value="KAJ9176895.1"/>
    <property type="molecule type" value="Genomic_DNA"/>
</dbReference>
<name>A0ABQ9MBI3_HEVBR</name>
<accession>A0ABQ9MBI3</accession>
<organism evidence="1 2">
    <name type="scientific">Hevea brasiliensis</name>
    <name type="common">Para rubber tree</name>
    <name type="synonym">Siphonia brasiliensis</name>
    <dbReference type="NCBI Taxonomy" id="3981"/>
    <lineage>
        <taxon>Eukaryota</taxon>
        <taxon>Viridiplantae</taxon>
        <taxon>Streptophyta</taxon>
        <taxon>Embryophyta</taxon>
        <taxon>Tracheophyta</taxon>
        <taxon>Spermatophyta</taxon>
        <taxon>Magnoliopsida</taxon>
        <taxon>eudicotyledons</taxon>
        <taxon>Gunneridae</taxon>
        <taxon>Pentapetalae</taxon>
        <taxon>rosids</taxon>
        <taxon>fabids</taxon>
        <taxon>Malpighiales</taxon>
        <taxon>Euphorbiaceae</taxon>
        <taxon>Crotonoideae</taxon>
        <taxon>Micrandreae</taxon>
        <taxon>Hevea</taxon>
    </lineage>
</organism>